<reference evidence="1 2" key="1">
    <citation type="journal article" date="2022" name="DNA Res.">
        <title>Chromosomal-level genome assembly of the orchid tree Bauhinia variegata (Leguminosae; Cercidoideae) supports the allotetraploid origin hypothesis of Bauhinia.</title>
        <authorList>
            <person name="Zhong Y."/>
            <person name="Chen Y."/>
            <person name="Zheng D."/>
            <person name="Pang J."/>
            <person name="Liu Y."/>
            <person name="Luo S."/>
            <person name="Meng S."/>
            <person name="Qian L."/>
            <person name="Wei D."/>
            <person name="Dai S."/>
            <person name="Zhou R."/>
        </authorList>
    </citation>
    <scope>NUCLEOTIDE SEQUENCE [LARGE SCALE GENOMIC DNA]</scope>
    <source>
        <strain evidence="1">BV-YZ2020</strain>
    </source>
</reference>
<comment type="caution">
    <text evidence="1">The sequence shown here is derived from an EMBL/GenBank/DDBJ whole genome shotgun (WGS) entry which is preliminary data.</text>
</comment>
<dbReference type="EMBL" id="CM039432">
    <property type="protein sequence ID" value="KAI4334631.1"/>
    <property type="molecule type" value="Genomic_DNA"/>
</dbReference>
<dbReference type="Proteomes" id="UP000828941">
    <property type="component" value="Chromosome 7"/>
</dbReference>
<proteinExistence type="predicted"/>
<keyword evidence="2" id="KW-1185">Reference proteome</keyword>
<name>A0ACB9NF68_BAUVA</name>
<evidence type="ECO:0000313" key="1">
    <source>
        <dbReference type="EMBL" id="KAI4334631.1"/>
    </source>
</evidence>
<protein>
    <submittedName>
        <fullName evidence="1">Uncharacterized protein</fullName>
    </submittedName>
</protein>
<sequence length="106" mass="12144">MMMAPESLLSLTCNHFRHWCLLKGVMCPESILWLKYSVVKLTGRFGRSPWNWLSLTSDVLSCRNPVRSGILPQKALLDELKWVKLRNSEILAGLGPENLFSEKSRN</sequence>
<organism evidence="1 2">
    <name type="scientific">Bauhinia variegata</name>
    <name type="common">Purple orchid tree</name>
    <name type="synonym">Phanera variegata</name>
    <dbReference type="NCBI Taxonomy" id="167791"/>
    <lineage>
        <taxon>Eukaryota</taxon>
        <taxon>Viridiplantae</taxon>
        <taxon>Streptophyta</taxon>
        <taxon>Embryophyta</taxon>
        <taxon>Tracheophyta</taxon>
        <taxon>Spermatophyta</taxon>
        <taxon>Magnoliopsida</taxon>
        <taxon>eudicotyledons</taxon>
        <taxon>Gunneridae</taxon>
        <taxon>Pentapetalae</taxon>
        <taxon>rosids</taxon>
        <taxon>fabids</taxon>
        <taxon>Fabales</taxon>
        <taxon>Fabaceae</taxon>
        <taxon>Cercidoideae</taxon>
        <taxon>Cercideae</taxon>
        <taxon>Bauhiniinae</taxon>
        <taxon>Bauhinia</taxon>
    </lineage>
</organism>
<accession>A0ACB9NF68</accession>
<gene>
    <name evidence="1" type="ORF">L6164_019296</name>
</gene>
<evidence type="ECO:0000313" key="2">
    <source>
        <dbReference type="Proteomes" id="UP000828941"/>
    </source>
</evidence>